<evidence type="ECO:0000313" key="2">
    <source>
        <dbReference type="EMBL" id="CAF0820503.1"/>
    </source>
</evidence>
<gene>
    <name evidence="2" type="ORF">GPM918_LOCUS4520</name>
    <name evidence="3" type="ORF">OVA965_LOCUS5716</name>
    <name evidence="5" type="ORF">SRO942_LOCUS4521</name>
    <name evidence="4" type="ORF">TMI583_LOCUS5713</name>
</gene>
<proteinExistence type="predicted"/>
<protein>
    <submittedName>
        <fullName evidence="2">Uncharacterized protein</fullName>
    </submittedName>
</protein>
<dbReference type="GO" id="GO:0042797">
    <property type="term" value="P:tRNA transcription by RNA polymerase III"/>
    <property type="evidence" value="ECO:0007669"/>
    <property type="project" value="TreeGrafter"/>
</dbReference>
<name>A0A813TYP7_9BILA</name>
<dbReference type="AlphaFoldDB" id="A0A813TYP7"/>
<sequence>MLENDTKYIHIDTLSGIKSVIYSHTMDAQYELKNQSEVIDNSNDENQSSNVNEIASDEINLDEDEKDPIIAEVNVYLTRVFSDQLYLFQYPLRSNHLQFENDVTFVGARLKPKNKVVQLDYMLDTKSKFYSKKRNSIITKNLSSSEDAKQQQTVDLLTLSSTNVTIGESYKRFSIGILTQNGLHLSPLNAIFQLRSDFDSTMSIITKNATLSSICNKTIIHDSDDASDDENNLEESTKTSTGTDTEDESKYNKTELVTMKFWRPETLYVREKKIRSYNYLMRKRNEEKWLDFAYISHNEQLAHKLREKWCQQDLTNNSNSIRRNTITMKNYFELLLNKQVQKSETTSSTRILNTNESDHVTEKLVEENTKKGEKKSKQTKQTTPARKKTNTPKTSRKNRTGTSKLTDSSSTINATTANESNSTSLAIATLTKPDPEAIHGELVSFMKRRFGYRPYFKLSEINIAIKLELISSPPGHVLATGVTEPSIIAVASELGAIHINKKWPKNLKQEPVFLNAQMGDKYDILRKYIADLLEKCDSFNFTDFRARIKRENKAQLFPLNEVKKFVQGCNGNLPSVVIKNYFTEVYRGKILKLLPYAGNGKKIIVTELPF</sequence>
<evidence type="ECO:0000256" key="1">
    <source>
        <dbReference type="SAM" id="MobiDB-lite"/>
    </source>
</evidence>
<dbReference type="EMBL" id="CAJNOQ010000611">
    <property type="protein sequence ID" value="CAF0820503.1"/>
    <property type="molecule type" value="Genomic_DNA"/>
</dbReference>
<dbReference type="Proteomes" id="UP000677228">
    <property type="component" value="Unassembled WGS sequence"/>
</dbReference>
<evidence type="ECO:0000313" key="5">
    <source>
        <dbReference type="EMBL" id="CAF3606894.1"/>
    </source>
</evidence>
<feature type="region of interest" description="Disordered" evidence="1">
    <location>
        <begin position="343"/>
        <end position="422"/>
    </location>
</feature>
<dbReference type="GO" id="GO:0005666">
    <property type="term" value="C:RNA polymerase III complex"/>
    <property type="evidence" value="ECO:0007669"/>
    <property type="project" value="TreeGrafter"/>
</dbReference>
<keyword evidence="6" id="KW-1185">Reference proteome</keyword>
<evidence type="ECO:0000313" key="6">
    <source>
        <dbReference type="Proteomes" id="UP000663829"/>
    </source>
</evidence>
<feature type="compositionally biased region" description="Polar residues" evidence="1">
    <location>
        <begin position="343"/>
        <end position="355"/>
    </location>
</feature>
<evidence type="ECO:0000313" key="3">
    <source>
        <dbReference type="EMBL" id="CAF0822424.1"/>
    </source>
</evidence>
<feature type="region of interest" description="Disordered" evidence="1">
    <location>
        <begin position="225"/>
        <end position="250"/>
    </location>
</feature>
<dbReference type="Proteomes" id="UP000663829">
    <property type="component" value="Unassembled WGS sequence"/>
</dbReference>
<feature type="compositionally biased region" description="Basic residues" evidence="1">
    <location>
        <begin position="385"/>
        <end position="399"/>
    </location>
</feature>
<dbReference type="PANTHER" id="PTHR12069">
    <property type="entry name" value="DNA-DIRECTED RNA POLYMERASES III 80 KDA POLYPEPTIDE RNA POLYMERASE III SUBUNIT 5"/>
    <property type="match status" value="1"/>
</dbReference>
<dbReference type="EMBL" id="CAJOBA010001640">
    <property type="protein sequence ID" value="CAF3606751.1"/>
    <property type="molecule type" value="Genomic_DNA"/>
</dbReference>
<feature type="compositionally biased region" description="Basic and acidic residues" evidence="1">
    <location>
        <begin position="356"/>
        <end position="371"/>
    </location>
</feature>
<feature type="compositionally biased region" description="Polar residues" evidence="1">
    <location>
        <begin position="400"/>
        <end position="422"/>
    </location>
</feature>
<comment type="caution">
    <text evidence="2">The sequence shown here is derived from an EMBL/GenBank/DDBJ whole genome shotgun (WGS) entry which is preliminary data.</text>
</comment>
<accession>A0A813TYP7</accession>
<dbReference type="Pfam" id="PF04801">
    <property type="entry name" value="RPC5"/>
    <property type="match status" value="1"/>
</dbReference>
<dbReference type="Proteomes" id="UP000682733">
    <property type="component" value="Unassembled WGS sequence"/>
</dbReference>
<dbReference type="Proteomes" id="UP000681722">
    <property type="component" value="Unassembled WGS sequence"/>
</dbReference>
<dbReference type="EMBL" id="CAJOBC010000611">
    <property type="protein sequence ID" value="CAF3606894.1"/>
    <property type="molecule type" value="Genomic_DNA"/>
</dbReference>
<organism evidence="2 6">
    <name type="scientific">Didymodactylos carnosus</name>
    <dbReference type="NCBI Taxonomy" id="1234261"/>
    <lineage>
        <taxon>Eukaryota</taxon>
        <taxon>Metazoa</taxon>
        <taxon>Spiralia</taxon>
        <taxon>Gnathifera</taxon>
        <taxon>Rotifera</taxon>
        <taxon>Eurotatoria</taxon>
        <taxon>Bdelloidea</taxon>
        <taxon>Philodinida</taxon>
        <taxon>Philodinidae</taxon>
        <taxon>Didymodactylos</taxon>
    </lineage>
</organism>
<evidence type="ECO:0000313" key="4">
    <source>
        <dbReference type="EMBL" id="CAF3606751.1"/>
    </source>
</evidence>
<dbReference type="PANTHER" id="PTHR12069:SF0">
    <property type="entry name" value="DNA-DIRECTED RNA POLYMERASE III SUBUNIT RPC5"/>
    <property type="match status" value="1"/>
</dbReference>
<dbReference type="OrthoDB" id="340681at2759"/>
<dbReference type="InterPro" id="IPR006886">
    <property type="entry name" value="RNA_pol_III_Rpc5"/>
</dbReference>
<reference evidence="2" key="1">
    <citation type="submission" date="2021-02" db="EMBL/GenBank/DDBJ databases">
        <authorList>
            <person name="Nowell W R."/>
        </authorList>
    </citation>
    <scope>NUCLEOTIDE SEQUENCE</scope>
</reference>
<dbReference type="EMBL" id="CAJNOK010001640">
    <property type="protein sequence ID" value="CAF0822424.1"/>
    <property type="molecule type" value="Genomic_DNA"/>
</dbReference>